<feature type="transmembrane region" description="Helical" evidence="1">
    <location>
        <begin position="137"/>
        <end position="163"/>
    </location>
</feature>
<sequence length="264" mass="30082">MNISVDRNIIGMIAAAILVLILTPVMCSAVQSPQSVFDQANEHLSSGELQEALSLYQQLEYDQQWSGALFLNMGVTYQRMDSLGKAKYYYLKSTEFEETHDKANQALEYVNRQFSRQSATLPKLPWDRATEWLQEKIGAVTLVGVGILLLNIGVLFFIGHWFMGRLSQYLRQSSLIIIGLSIFIMTVGFYTYYVDQRYSTAVMVTQQTAVVENPNSEASLVSQAYEGYTFTVDHRKSEQQSNWSYVRMSNGLYGWIPTEEIRVL</sequence>
<evidence type="ECO:0000313" key="2">
    <source>
        <dbReference type="EMBL" id="MCW9713657.1"/>
    </source>
</evidence>
<name>A0ABT3Q0L2_9BACT</name>
<proteinExistence type="predicted"/>
<organism evidence="2 3">
    <name type="scientific">Fodinibius salicampi</name>
    <dbReference type="NCBI Taxonomy" id="1920655"/>
    <lineage>
        <taxon>Bacteria</taxon>
        <taxon>Pseudomonadati</taxon>
        <taxon>Balneolota</taxon>
        <taxon>Balneolia</taxon>
        <taxon>Balneolales</taxon>
        <taxon>Balneolaceae</taxon>
        <taxon>Fodinibius</taxon>
    </lineage>
</organism>
<dbReference type="Gene3D" id="2.30.30.40">
    <property type="entry name" value="SH3 Domains"/>
    <property type="match status" value="1"/>
</dbReference>
<comment type="caution">
    <text evidence="2">The sequence shown here is derived from an EMBL/GenBank/DDBJ whole genome shotgun (WGS) entry which is preliminary data.</text>
</comment>
<dbReference type="Proteomes" id="UP001207337">
    <property type="component" value="Unassembled WGS sequence"/>
</dbReference>
<keyword evidence="1" id="KW-0812">Transmembrane</keyword>
<accession>A0ABT3Q0L2</accession>
<evidence type="ECO:0000313" key="3">
    <source>
        <dbReference type="Proteomes" id="UP001207337"/>
    </source>
</evidence>
<keyword evidence="1" id="KW-0472">Membrane</keyword>
<dbReference type="SUPFAM" id="SSF48452">
    <property type="entry name" value="TPR-like"/>
    <property type="match status" value="1"/>
</dbReference>
<evidence type="ECO:0000256" key="1">
    <source>
        <dbReference type="SAM" id="Phobius"/>
    </source>
</evidence>
<keyword evidence="3" id="KW-1185">Reference proteome</keyword>
<dbReference type="Gene3D" id="1.25.40.10">
    <property type="entry name" value="Tetratricopeptide repeat domain"/>
    <property type="match status" value="1"/>
</dbReference>
<keyword evidence="1" id="KW-1133">Transmembrane helix</keyword>
<gene>
    <name evidence="2" type="ORF">LQ318_12165</name>
</gene>
<reference evidence="2 3" key="1">
    <citation type="submission" date="2021-11" db="EMBL/GenBank/DDBJ databases">
        <title>Aliifidinibius sp. nov., a new bacterium isolated from saline soil.</title>
        <authorList>
            <person name="Galisteo C."/>
            <person name="De La Haba R."/>
            <person name="Sanchez-Porro C."/>
            <person name="Ventosa A."/>
        </authorList>
    </citation>
    <scope>NUCLEOTIDE SEQUENCE [LARGE SCALE GENOMIC DNA]</scope>
    <source>
        <strain evidence="2 3">KACC 190600</strain>
    </source>
</reference>
<dbReference type="InterPro" id="IPR011990">
    <property type="entry name" value="TPR-like_helical_dom_sf"/>
</dbReference>
<protein>
    <recommendedName>
        <fullName evidence="4">SH3 domain-containing protein</fullName>
    </recommendedName>
</protein>
<dbReference type="RefSeq" id="WP_265790494.1">
    <property type="nucleotide sequence ID" value="NZ_BAABRS010000003.1"/>
</dbReference>
<evidence type="ECO:0008006" key="4">
    <source>
        <dbReference type="Google" id="ProtNLM"/>
    </source>
</evidence>
<feature type="transmembrane region" description="Helical" evidence="1">
    <location>
        <begin position="175"/>
        <end position="193"/>
    </location>
</feature>
<dbReference type="EMBL" id="JAJNDC010000003">
    <property type="protein sequence ID" value="MCW9713657.1"/>
    <property type="molecule type" value="Genomic_DNA"/>
</dbReference>